<dbReference type="Gene3D" id="1.10.3210.10">
    <property type="entry name" value="Hypothetical protein af1432"/>
    <property type="match status" value="1"/>
</dbReference>
<keyword evidence="3" id="KW-1185">Reference proteome</keyword>
<protein>
    <submittedName>
        <fullName evidence="2">EAL and HDOD domain-containing protein</fullName>
    </submittedName>
</protein>
<evidence type="ECO:0000313" key="3">
    <source>
        <dbReference type="Proteomes" id="UP001595758"/>
    </source>
</evidence>
<dbReference type="PANTHER" id="PTHR33525">
    <property type="match status" value="1"/>
</dbReference>
<organism evidence="2 3">
    <name type="scientific">Legionella dresdenensis</name>
    <dbReference type="NCBI Taxonomy" id="450200"/>
    <lineage>
        <taxon>Bacteria</taxon>
        <taxon>Pseudomonadati</taxon>
        <taxon>Pseudomonadota</taxon>
        <taxon>Gammaproteobacteria</taxon>
        <taxon>Legionellales</taxon>
        <taxon>Legionellaceae</taxon>
        <taxon>Legionella</taxon>
    </lineage>
</organism>
<sequence>MLVKRPVYDQQLRCMAIEILANEQASEPGELVNDFTTLIQNINSILPVFVPYALKPLVENIDPPLENPIILKLHTADINVLYSENDLENSPYSIALMIDNPEQLVWINYAQYIALSEQVMAVADIVKVVRFIQAKRCKVIAYNIAHLLDFDQCRAITIDYYCGGFLFEPQLHEKNIDIASNKLNLIQLISALQNPNTNLDIVFQLIKADPLLSFQLLKVANSAAFSGYRAVNSIEQAVQRLGLLHLKNWVMVLSMKNVSCKPVEIVEAGLIRANMAQMLASANSGLSPQSAYVGGLLSVLDSLLDCPMGVLMEKITLTHEISEALLYQTGELGELLYLVINYEQGNWHNLTSTEYYGLDLSKVYIDCTEHASIGRQVFA</sequence>
<reference evidence="3" key="1">
    <citation type="journal article" date="2019" name="Int. J. Syst. Evol. Microbiol.">
        <title>The Global Catalogue of Microorganisms (GCM) 10K type strain sequencing project: providing services to taxonomists for standard genome sequencing and annotation.</title>
        <authorList>
            <consortium name="The Broad Institute Genomics Platform"/>
            <consortium name="The Broad Institute Genome Sequencing Center for Infectious Disease"/>
            <person name="Wu L."/>
            <person name="Ma J."/>
        </authorList>
    </citation>
    <scope>NUCLEOTIDE SEQUENCE [LARGE SCALE GENOMIC DNA]</scope>
    <source>
        <strain evidence="3">CCUG 59858</strain>
    </source>
</reference>
<feature type="domain" description="HDOD" evidence="1">
    <location>
        <begin position="178"/>
        <end position="363"/>
    </location>
</feature>
<dbReference type="SUPFAM" id="SSF109604">
    <property type="entry name" value="HD-domain/PDEase-like"/>
    <property type="match status" value="1"/>
</dbReference>
<dbReference type="InterPro" id="IPR052340">
    <property type="entry name" value="RNase_Y/CdgJ"/>
</dbReference>
<comment type="caution">
    <text evidence="2">The sequence shown here is derived from an EMBL/GenBank/DDBJ whole genome shotgun (WGS) entry which is preliminary data.</text>
</comment>
<dbReference type="EMBL" id="JBHSAB010000014">
    <property type="protein sequence ID" value="MFC3908872.1"/>
    <property type="molecule type" value="Genomic_DNA"/>
</dbReference>
<dbReference type="Proteomes" id="UP001595758">
    <property type="component" value="Unassembled WGS sequence"/>
</dbReference>
<dbReference type="InterPro" id="IPR013976">
    <property type="entry name" value="HDOD"/>
</dbReference>
<dbReference type="Pfam" id="PF08668">
    <property type="entry name" value="HDOD"/>
    <property type="match status" value="1"/>
</dbReference>
<proteinExistence type="predicted"/>
<dbReference type="PROSITE" id="PS51833">
    <property type="entry name" value="HDOD"/>
    <property type="match status" value="1"/>
</dbReference>
<accession>A0ABV8CFY3</accession>
<gene>
    <name evidence="2" type="ORF">ACFORL_07255</name>
</gene>
<name>A0ABV8CFY3_9GAMM</name>
<dbReference type="PANTHER" id="PTHR33525:SF4">
    <property type="entry name" value="CYCLIC DI-GMP PHOSPHODIESTERASE CDGJ"/>
    <property type="match status" value="1"/>
</dbReference>
<evidence type="ECO:0000313" key="2">
    <source>
        <dbReference type="EMBL" id="MFC3908872.1"/>
    </source>
</evidence>
<evidence type="ECO:0000259" key="1">
    <source>
        <dbReference type="PROSITE" id="PS51833"/>
    </source>
</evidence>
<dbReference type="RefSeq" id="WP_382342568.1">
    <property type="nucleotide sequence ID" value="NZ_JBHSAB010000014.1"/>
</dbReference>